<dbReference type="InterPro" id="IPR029044">
    <property type="entry name" value="Nucleotide-diphossugar_trans"/>
</dbReference>
<name>A0A928ZUU6_LEPEC</name>
<protein>
    <submittedName>
        <fullName evidence="3">Glycosyltransferase family 2 protein</fullName>
    </submittedName>
</protein>
<dbReference type="PANTHER" id="PTHR43630:SF2">
    <property type="entry name" value="GLYCOSYLTRANSFERASE"/>
    <property type="match status" value="1"/>
</dbReference>
<evidence type="ECO:0000256" key="1">
    <source>
        <dbReference type="SAM" id="Phobius"/>
    </source>
</evidence>
<evidence type="ECO:0000313" key="4">
    <source>
        <dbReference type="Proteomes" id="UP000615026"/>
    </source>
</evidence>
<proteinExistence type="predicted"/>
<gene>
    <name evidence="3" type="ORF">IQ260_14555</name>
</gene>
<dbReference type="Pfam" id="PF00535">
    <property type="entry name" value="Glycos_transf_2"/>
    <property type="match status" value="1"/>
</dbReference>
<comment type="caution">
    <text evidence="3">The sequence shown here is derived from an EMBL/GenBank/DDBJ whole genome shotgun (WGS) entry which is preliminary data.</text>
</comment>
<evidence type="ECO:0000313" key="3">
    <source>
        <dbReference type="EMBL" id="MBE9067873.1"/>
    </source>
</evidence>
<keyword evidence="4" id="KW-1185">Reference proteome</keyword>
<organism evidence="3 4">
    <name type="scientific">Leptolyngbya cf. ectocarpi LEGE 11479</name>
    <dbReference type="NCBI Taxonomy" id="1828722"/>
    <lineage>
        <taxon>Bacteria</taxon>
        <taxon>Bacillati</taxon>
        <taxon>Cyanobacteriota</taxon>
        <taxon>Cyanophyceae</taxon>
        <taxon>Leptolyngbyales</taxon>
        <taxon>Leptolyngbyaceae</taxon>
        <taxon>Leptolyngbya group</taxon>
        <taxon>Leptolyngbya</taxon>
    </lineage>
</organism>
<keyword evidence="1" id="KW-0812">Transmembrane</keyword>
<evidence type="ECO:0000259" key="2">
    <source>
        <dbReference type="Pfam" id="PF00535"/>
    </source>
</evidence>
<dbReference type="EMBL" id="JADEXP010000125">
    <property type="protein sequence ID" value="MBE9067873.1"/>
    <property type="molecule type" value="Genomic_DNA"/>
</dbReference>
<dbReference type="RefSeq" id="WP_193993831.1">
    <property type="nucleotide sequence ID" value="NZ_JADEXP010000125.1"/>
</dbReference>
<dbReference type="SUPFAM" id="SSF53448">
    <property type="entry name" value="Nucleotide-diphospho-sugar transferases"/>
    <property type="match status" value="1"/>
</dbReference>
<dbReference type="Proteomes" id="UP000615026">
    <property type="component" value="Unassembled WGS sequence"/>
</dbReference>
<dbReference type="InterPro" id="IPR001173">
    <property type="entry name" value="Glyco_trans_2-like"/>
</dbReference>
<dbReference type="Gene3D" id="3.90.550.10">
    <property type="entry name" value="Spore Coat Polysaccharide Biosynthesis Protein SpsA, Chain A"/>
    <property type="match status" value="1"/>
</dbReference>
<sequence>MLSIIILTKNEEENLGCCLESLRDLNLDIYIVDSGSTDATKDVANRYSCYFFEHEFENHAAQVNWALENLPISTPWVMRLDADERLTPELAKELTEVLANAPKDVAGYQVKRRVFFMGRWIRYGGYYPTWLMRIWRTGYGTCEQRLMDEHIVLSKGKIANLNHDIIDENQKGLTFWVDKHNRYADREVQDILKNEAEAQSDTLAGDQFSQAKQRRWVKTNLYSRFPLFLRAFIYWLLRYTIGLGFLDGTPGLIFHFLQGFWYRFLVDAKLYSIRMEKQTPLVQSGAAAMNQVSSVATGSNQ</sequence>
<keyword evidence="1" id="KW-1133">Transmembrane helix</keyword>
<dbReference type="PANTHER" id="PTHR43630">
    <property type="entry name" value="POLY-BETA-1,6-N-ACETYL-D-GLUCOSAMINE SYNTHASE"/>
    <property type="match status" value="1"/>
</dbReference>
<feature type="domain" description="Glycosyltransferase 2-like" evidence="2">
    <location>
        <begin position="3"/>
        <end position="129"/>
    </location>
</feature>
<dbReference type="AlphaFoldDB" id="A0A928ZUU6"/>
<accession>A0A928ZUU6</accession>
<dbReference type="CDD" id="cd02511">
    <property type="entry name" value="Beta4Glucosyltransferase"/>
    <property type="match status" value="1"/>
</dbReference>
<feature type="transmembrane region" description="Helical" evidence="1">
    <location>
        <begin position="243"/>
        <end position="265"/>
    </location>
</feature>
<reference evidence="3" key="1">
    <citation type="submission" date="2020-10" db="EMBL/GenBank/DDBJ databases">
        <authorList>
            <person name="Castelo-Branco R."/>
            <person name="Eusebio N."/>
            <person name="Adriana R."/>
            <person name="Vieira A."/>
            <person name="Brugerolle De Fraissinette N."/>
            <person name="Rezende De Castro R."/>
            <person name="Schneider M.P."/>
            <person name="Vasconcelos V."/>
            <person name="Leao P.N."/>
        </authorList>
    </citation>
    <scope>NUCLEOTIDE SEQUENCE</scope>
    <source>
        <strain evidence="3">LEGE 11479</strain>
    </source>
</reference>
<keyword evidence="1" id="KW-0472">Membrane</keyword>